<dbReference type="InterPro" id="IPR029062">
    <property type="entry name" value="Class_I_gatase-like"/>
</dbReference>
<accession>A0A1F5YE77</accession>
<evidence type="ECO:0000313" key="2">
    <source>
        <dbReference type="Proteomes" id="UP000176992"/>
    </source>
</evidence>
<proteinExistence type="predicted"/>
<organism evidence="1 2">
    <name type="scientific">Candidatus Glassbacteria bacterium GWA2_58_10</name>
    <dbReference type="NCBI Taxonomy" id="1817865"/>
    <lineage>
        <taxon>Bacteria</taxon>
        <taxon>Candidatus Glassiibacteriota</taxon>
    </lineage>
</organism>
<dbReference type="CDD" id="cd03143">
    <property type="entry name" value="A4_beta-galactosidase_middle_domain"/>
    <property type="match status" value="1"/>
</dbReference>
<evidence type="ECO:0000313" key="1">
    <source>
        <dbReference type="EMBL" id="OGF98454.1"/>
    </source>
</evidence>
<gene>
    <name evidence="1" type="ORF">A2Z86_03150</name>
</gene>
<dbReference type="SUPFAM" id="SSF51445">
    <property type="entry name" value="(Trans)glycosidases"/>
    <property type="match status" value="1"/>
</dbReference>
<sequence length="661" mass="74592">MAAVVSFVSSADLAGADPPRLKRRDSFIGIHFDFHAGYDCTEVGKNVSPEMVELIIGQVHPDYVQCDCKGHPGISSYPTKVGYPAPGFVRDPLRIWREVTARRGVALYLHYSGVWDAEAVKHHPGWARVDEAGRPDTLKTSVFGPYVDSLLIPQVRELIDNYSIDGIWVDGDCWATVRDYSPRALDLFRQQTGITDIPRKPDDPHYFEFTQFCRQGFRDYLKHYVTEIHRFSPDFQVASNWSYSSMMPEPVEAGVDFISGDYSLRNSVNTARFEGRCLVRQGKPWDLMAWAFTVPDTEYSTKSEAQLEQEAAIVVSLGGGFQAYFPQNRDGSVRLWQMDVMGKVAQFCRARQEYCHHAEPVPQIGLLFSRENFYRSSQSLFSHWGPESQRIRGILQCLLASQNSVEVVEEHQLRGRMSEYPLIVVPECGYLEPAFRDSLLAYVEQGGCLLLVGPRSAARFEKELRVKLIGEPVKRWNGLDYEGRLAGLHTFSQDVELHEGAKEFGRIYSNNDYPGPWRVAGSLAGYGKGRIAATYLDFGQPYLEAETSVGRMYLNALVRELFPNPLVEVKGSRFIDVVLNRIGGKLAINLINTGGPHADEKIHVFDEIPPAGPLELTLRCADKPRRVRLEPEGVDLPFSYSAGMARFELPRLEIHEIILVE</sequence>
<dbReference type="InterPro" id="IPR017853">
    <property type="entry name" value="GH"/>
</dbReference>
<dbReference type="Gene3D" id="3.20.20.80">
    <property type="entry name" value="Glycosidases"/>
    <property type="match status" value="1"/>
</dbReference>
<dbReference type="AlphaFoldDB" id="A0A1F5YE77"/>
<protein>
    <recommendedName>
        <fullName evidence="3">Beta-galactosidase trimerisation domain-containing protein</fullName>
    </recommendedName>
</protein>
<dbReference type="Gene3D" id="3.40.50.880">
    <property type="match status" value="1"/>
</dbReference>
<comment type="caution">
    <text evidence="1">The sequence shown here is derived from an EMBL/GenBank/DDBJ whole genome shotgun (WGS) entry which is preliminary data.</text>
</comment>
<dbReference type="Proteomes" id="UP000176992">
    <property type="component" value="Unassembled WGS sequence"/>
</dbReference>
<evidence type="ECO:0008006" key="3">
    <source>
        <dbReference type="Google" id="ProtNLM"/>
    </source>
</evidence>
<dbReference type="EMBL" id="MFIV01000100">
    <property type="protein sequence ID" value="OGF98454.1"/>
    <property type="molecule type" value="Genomic_DNA"/>
</dbReference>
<dbReference type="SUPFAM" id="SSF52317">
    <property type="entry name" value="Class I glutamine amidotransferase-like"/>
    <property type="match status" value="1"/>
</dbReference>
<reference evidence="1 2" key="1">
    <citation type="journal article" date="2016" name="Nat. Commun.">
        <title>Thousands of microbial genomes shed light on interconnected biogeochemical processes in an aquifer system.</title>
        <authorList>
            <person name="Anantharaman K."/>
            <person name="Brown C.T."/>
            <person name="Hug L.A."/>
            <person name="Sharon I."/>
            <person name="Castelle C.J."/>
            <person name="Probst A.J."/>
            <person name="Thomas B.C."/>
            <person name="Singh A."/>
            <person name="Wilkins M.J."/>
            <person name="Karaoz U."/>
            <person name="Brodie E.L."/>
            <person name="Williams K.H."/>
            <person name="Hubbard S.S."/>
            <person name="Banfield J.F."/>
        </authorList>
    </citation>
    <scope>NUCLEOTIDE SEQUENCE [LARGE SCALE GENOMIC DNA]</scope>
</reference>
<name>A0A1F5YE77_9BACT</name>